<evidence type="ECO:0000313" key="2">
    <source>
        <dbReference type="EMBL" id="MBT1705644.1"/>
    </source>
</evidence>
<dbReference type="EMBL" id="JAHESD010000062">
    <property type="protein sequence ID" value="MBT1705644.1"/>
    <property type="molecule type" value="Genomic_DNA"/>
</dbReference>
<sequence>MTNIKNKIEDPINDMIRTMLILLLAIVLKDGYAESLTSHGLILLSLPVIVFVYILSIYQDQERAKTKEQLE</sequence>
<accession>A0ABS5VXL5</accession>
<name>A0ABS5VXL5_9BACT</name>
<evidence type="ECO:0000313" key="3">
    <source>
        <dbReference type="Proteomes" id="UP000772618"/>
    </source>
</evidence>
<keyword evidence="3" id="KW-1185">Reference proteome</keyword>
<reference evidence="2 3" key="1">
    <citation type="submission" date="2021-05" db="EMBL/GenBank/DDBJ databases">
        <title>A Polyphasic approach of four new species of the genus Ohtaekwangia: Ohtaekwangia histidinii sp. nov., Ohtaekwangia cretensis sp. nov., Ohtaekwangia indiensis sp. nov., Ohtaekwangia reichenbachii sp. nov. from diverse environment.</title>
        <authorList>
            <person name="Octaviana S."/>
        </authorList>
    </citation>
    <scope>NUCLEOTIDE SEQUENCE [LARGE SCALE GENOMIC DNA]</scope>
    <source>
        <strain evidence="2 3">PWU20</strain>
    </source>
</reference>
<organism evidence="2 3">
    <name type="scientific">Chryseosolibacter indicus</name>
    <dbReference type="NCBI Taxonomy" id="2782351"/>
    <lineage>
        <taxon>Bacteria</taxon>
        <taxon>Pseudomonadati</taxon>
        <taxon>Bacteroidota</taxon>
        <taxon>Cytophagia</taxon>
        <taxon>Cytophagales</taxon>
        <taxon>Chryseotaleaceae</taxon>
        <taxon>Chryseosolibacter</taxon>
    </lineage>
</organism>
<proteinExistence type="predicted"/>
<evidence type="ECO:0000256" key="1">
    <source>
        <dbReference type="SAM" id="Phobius"/>
    </source>
</evidence>
<keyword evidence="1" id="KW-0472">Membrane</keyword>
<protein>
    <submittedName>
        <fullName evidence="2">Uncharacterized protein</fullName>
    </submittedName>
</protein>
<comment type="caution">
    <text evidence="2">The sequence shown here is derived from an EMBL/GenBank/DDBJ whole genome shotgun (WGS) entry which is preliminary data.</text>
</comment>
<keyword evidence="1" id="KW-0812">Transmembrane</keyword>
<dbReference type="RefSeq" id="WP_254155631.1">
    <property type="nucleotide sequence ID" value="NZ_JAHESD010000062.1"/>
</dbReference>
<feature type="transmembrane region" description="Helical" evidence="1">
    <location>
        <begin position="40"/>
        <end position="58"/>
    </location>
</feature>
<keyword evidence="1" id="KW-1133">Transmembrane helix</keyword>
<gene>
    <name evidence="2" type="ORF">KK060_20305</name>
</gene>
<dbReference type="Proteomes" id="UP000772618">
    <property type="component" value="Unassembled WGS sequence"/>
</dbReference>